<name>A0A5C7F1G9_9BACI</name>
<keyword evidence="2" id="KW-0378">Hydrolase</keyword>
<dbReference type="InterPro" id="IPR002933">
    <property type="entry name" value="Peptidase_M20"/>
</dbReference>
<evidence type="ECO:0000256" key="1">
    <source>
        <dbReference type="ARBA" id="ARBA00022723"/>
    </source>
</evidence>
<protein>
    <submittedName>
        <fullName evidence="4">M20/M25/M40 family metallo-hydrolase</fullName>
    </submittedName>
</protein>
<keyword evidence="5" id="KW-1185">Reference proteome</keyword>
<sequence>MATSTPLLEEMIKIDSSSKEGVEEIVDYCEKWLMENGLSVKRLKNNGYSMLVCEIGNGEESVVFNAHVDVVEGEKEQFIPYEKDGKLHGRGAVDMKAGASAMMKTLAEVKEMDLPFRLMLQIVPDEESGGEYGTKYLTEQGYTGDFIICGEPTNLGIAVQSKGVLQLDFLIYGQAAHGSRPWEGENAITNAYSLYEQIFELPFAKEEEKPVYGAPSVNLAKIEGGNAYNQVPKKCTMSLDIRYLPKQSPDEIIRQIREITKGELYVHQVGDPIRTKMDNPYVNALATSLTEKTELEKANLYGQHGSNDGKFFTRYGGSAVEFGPLGHGWHGDREFVYIDSVHEYQRILINFVKTLAEKNK</sequence>
<dbReference type="OrthoDB" id="9792335at2"/>
<dbReference type="KEGG" id="ahal:FTX54_013215"/>
<proteinExistence type="predicted"/>
<dbReference type="SUPFAM" id="SSF53187">
    <property type="entry name" value="Zn-dependent exopeptidases"/>
    <property type="match status" value="1"/>
</dbReference>
<dbReference type="PANTHER" id="PTHR43808:SF31">
    <property type="entry name" value="N-ACETYL-L-CITRULLINE DEACETYLASE"/>
    <property type="match status" value="1"/>
</dbReference>
<feature type="domain" description="Peptidase M20 dimerisation" evidence="3">
    <location>
        <begin position="161"/>
        <end position="263"/>
    </location>
</feature>
<dbReference type="GO" id="GO:0046872">
    <property type="term" value="F:metal ion binding"/>
    <property type="evidence" value="ECO:0007669"/>
    <property type="project" value="UniProtKB-KW"/>
</dbReference>
<dbReference type="InterPro" id="IPR011650">
    <property type="entry name" value="Peptidase_M20_dimer"/>
</dbReference>
<accession>A0A5C7F1G9</accession>
<dbReference type="Pfam" id="PF07687">
    <property type="entry name" value="M20_dimer"/>
    <property type="match status" value="1"/>
</dbReference>
<reference evidence="4 5" key="1">
    <citation type="submission" date="2024-01" db="EMBL/GenBank/DDBJ databases">
        <title>Complete Genome Sequence of Alkalicoccus halolimnae BZ-SZ-XJ29T, a Moderately Halophilic Bacterium Isolated from a Salt Lake.</title>
        <authorList>
            <person name="Zhao B."/>
        </authorList>
    </citation>
    <scope>NUCLEOTIDE SEQUENCE [LARGE SCALE GENOMIC DNA]</scope>
    <source>
        <strain evidence="4 5">BZ-SZ-XJ29</strain>
    </source>
</reference>
<dbReference type="InterPro" id="IPR050072">
    <property type="entry name" value="Peptidase_M20A"/>
</dbReference>
<keyword evidence="1" id="KW-0479">Metal-binding</keyword>
<dbReference type="Gene3D" id="3.30.70.360">
    <property type="match status" value="1"/>
</dbReference>
<evidence type="ECO:0000313" key="4">
    <source>
        <dbReference type="EMBL" id="WWD79368.1"/>
    </source>
</evidence>
<dbReference type="Pfam" id="PF01546">
    <property type="entry name" value="Peptidase_M20"/>
    <property type="match status" value="1"/>
</dbReference>
<dbReference type="Proteomes" id="UP000321816">
    <property type="component" value="Chromosome"/>
</dbReference>
<dbReference type="RefSeq" id="WP_147805147.1">
    <property type="nucleotide sequence ID" value="NZ_CP144914.1"/>
</dbReference>
<gene>
    <name evidence="4" type="ORF">FTX54_013215</name>
</gene>
<evidence type="ECO:0000313" key="5">
    <source>
        <dbReference type="Proteomes" id="UP000321816"/>
    </source>
</evidence>
<dbReference type="SUPFAM" id="SSF55031">
    <property type="entry name" value="Bacterial exopeptidase dimerisation domain"/>
    <property type="match status" value="1"/>
</dbReference>
<dbReference type="GO" id="GO:0008777">
    <property type="term" value="F:acetylornithine deacetylase activity"/>
    <property type="evidence" value="ECO:0007669"/>
    <property type="project" value="TreeGrafter"/>
</dbReference>
<dbReference type="PANTHER" id="PTHR43808">
    <property type="entry name" value="ACETYLORNITHINE DEACETYLASE"/>
    <property type="match status" value="1"/>
</dbReference>
<dbReference type="EMBL" id="CP144914">
    <property type="protein sequence ID" value="WWD79368.1"/>
    <property type="molecule type" value="Genomic_DNA"/>
</dbReference>
<dbReference type="GO" id="GO:0006526">
    <property type="term" value="P:L-arginine biosynthetic process"/>
    <property type="evidence" value="ECO:0007669"/>
    <property type="project" value="TreeGrafter"/>
</dbReference>
<dbReference type="AlphaFoldDB" id="A0A5C7F1G9"/>
<evidence type="ECO:0000259" key="3">
    <source>
        <dbReference type="Pfam" id="PF07687"/>
    </source>
</evidence>
<organism evidence="4 5">
    <name type="scientific">Alkalicoccus halolimnae</name>
    <dbReference type="NCBI Taxonomy" id="1667239"/>
    <lineage>
        <taxon>Bacteria</taxon>
        <taxon>Bacillati</taxon>
        <taxon>Bacillota</taxon>
        <taxon>Bacilli</taxon>
        <taxon>Bacillales</taxon>
        <taxon>Bacillaceae</taxon>
        <taxon>Alkalicoccus</taxon>
    </lineage>
</organism>
<dbReference type="InterPro" id="IPR036264">
    <property type="entry name" value="Bact_exopeptidase_dim_dom"/>
</dbReference>
<evidence type="ECO:0000256" key="2">
    <source>
        <dbReference type="ARBA" id="ARBA00022801"/>
    </source>
</evidence>
<dbReference type="Gene3D" id="3.40.630.10">
    <property type="entry name" value="Zn peptidases"/>
    <property type="match status" value="1"/>
</dbReference>